<protein>
    <submittedName>
        <fullName evidence="1">Uncharacterized protein</fullName>
    </submittedName>
</protein>
<keyword evidence="2" id="KW-1185">Reference proteome</keyword>
<dbReference type="InterPro" id="IPR046732">
    <property type="entry name" value="DUF6624"/>
</dbReference>
<gene>
    <name evidence="1" type="ORF">IX38_20315</name>
</gene>
<dbReference type="eggNOG" id="COG2259">
    <property type="taxonomic scope" value="Bacteria"/>
</dbReference>
<evidence type="ECO:0000313" key="2">
    <source>
        <dbReference type="Proteomes" id="UP000028703"/>
    </source>
</evidence>
<comment type="caution">
    <text evidence="1">The sequence shown here is derived from an EMBL/GenBank/DDBJ whole genome shotgun (WGS) entry which is preliminary data.</text>
</comment>
<dbReference type="EMBL" id="JPRO01000024">
    <property type="protein sequence ID" value="KFE97615.1"/>
    <property type="molecule type" value="Genomic_DNA"/>
</dbReference>
<dbReference type="STRING" id="421531.IX38_20315"/>
<evidence type="ECO:0000313" key="1">
    <source>
        <dbReference type="EMBL" id="KFE97615.1"/>
    </source>
</evidence>
<accession>A0A085YZK2</accession>
<name>A0A085YZK2_9FLAO</name>
<dbReference type="RefSeq" id="WP_034707593.1">
    <property type="nucleotide sequence ID" value="NZ_JPRO01000024.1"/>
</dbReference>
<organism evidence="1 2">
    <name type="scientific">Chryseobacterium luteum</name>
    <dbReference type="NCBI Taxonomy" id="421531"/>
    <lineage>
        <taxon>Bacteria</taxon>
        <taxon>Pseudomonadati</taxon>
        <taxon>Bacteroidota</taxon>
        <taxon>Flavobacteriia</taxon>
        <taxon>Flavobacteriales</taxon>
        <taxon>Weeksellaceae</taxon>
        <taxon>Chryseobacterium group</taxon>
        <taxon>Chryseobacterium</taxon>
    </lineage>
</organism>
<reference evidence="1 2" key="1">
    <citation type="submission" date="2014-07" db="EMBL/GenBank/DDBJ databases">
        <title>Genome of Chryseobacterium luteum DSM 18605.</title>
        <authorList>
            <person name="Stropko S.J."/>
            <person name="Pipes S.E."/>
            <person name="Newman J.D."/>
        </authorList>
    </citation>
    <scope>NUCLEOTIDE SEQUENCE [LARGE SCALE GENOMIC DNA]</scope>
    <source>
        <strain evidence="1 2">DSM 18605</strain>
    </source>
</reference>
<sequence>MNAEFSKELIQLAEKDLSVRERLASEGKLSGGYHPEMELIHRQNAARLREIIKSIGFPTVSKVGEKAGDAAWLVIQHSIGEPEFMKECYTMMIENKNDINPLNIAYLYDRIQVFQSQPQRYGTQLTGEGTIFPVEDKNHLNEERLKVHLPLLSREEISRISGVENIPEIDGKDADYLSWRIKTGWISES</sequence>
<dbReference type="OrthoDB" id="2989458at2"/>
<dbReference type="Proteomes" id="UP000028703">
    <property type="component" value="Unassembled WGS sequence"/>
</dbReference>
<proteinExistence type="predicted"/>
<dbReference type="AlphaFoldDB" id="A0A085YZK2"/>
<dbReference type="Pfam" id="PF20329">
    <property type="entry name" value="DUF6624"/>
    <property type="match status" value="1"/>
</dbReference>